<evidence type="ECO:0000313" key="2">
    <source>
        <dbReference type="Proteomes" id="UP000290289"/>
    </source>
</evidence>
<protein>
    <submittedName>
        <fullName evidence="1">Uncharacterized protein</fullName>
    </submittedName>
</protein>
<comment type="caution">
    <text evidence="1">The sequence shown here is derived from an EMBL/GenBank/DDBJ whole genome shotgun (WGS) entry which is preliminary data.</text>
</comment>
<accession>A0A498JAV9</accession>
<keyword evidence="2" id="KW-1185">Reference proteome</keyword>
<dbReference type="EMBL" id="RDQH01000334">
    <property type="protein sequence ID" value="RXH92600.1"/>
    <property type="molecule type" value="Genomic_DNA"/>
</dbReference>
<reference evidence="1 2" key="1">
    <citation type="submission" date="2018-10" db="EMBL/GenBank/DDBJ databases">
        <title>A high-quality apple genome assembly.</title>
        <authorList>
            <person name="Hu J."/>
        </authorList>
    </citation>
    <scope>NUCLEOTIDE SEQUENCE [LARGE SCALE GENOMIC DNA]</scope>
    <source>
        <strain evidence="2">cv. HFTH1</strain>
        <tissue evidence="1">Young leaf</tissue>
    </source>
</reference>
<organism evidence="1 2">
    <name type="scientific">Malus domestica</name>
    <name type="common">Apple</name>
    <name type="synonym">Pyrus malus</name>
    <dbReference type="NCBI Taxonomy" id="3750"/>
    <lineage>
        <taxon>Eukaryota</taxon>
        <taxon>Viridiplantae</taxon>
        <taxon>Streptophyta</taxon>
        <taxon>Embryophyta</taxon>
        <taxon>Tracheophyta</taxon>
        <taxon>Spermatophyta</taxon>
        <taxon>Magnoliopsida</taxon>
        <taxon>eudicotyledons</taxon>
        <taxon>Gunneridae</taxon>
        <taxon>Pentapetalae</taxon>
        <taxon>rosids</taxon>
        <taxon>fabids</taxon>
        <taxon>Rosales</taxon>
        <taxon>Rosaceae</taxon>
        <taxon>Amygdaloideae</taxon>
        <taxon>Maleae</taxon>
        <taxon>Malus</taxon>
    </lineage>
</organism>
<dbReference type="AlphaFoldDB" id="A0A498JAV9"/>
<dbReference type="Gene3D" id="3.30.360.10">
    <property type="entry name" value="Dihydrodipicolinate Reductase, domain 2"/>
    <property type="match status" value="1"/>
</dbReference>
<gene>
    <name evidence="1" type="ORF">DVH24_033496</name>
</gene>
<dbReference type="Proteomes" id="UP000290289">
    <property type="component" value="Chromosome 8"/>
</dbReference>
<sequence length="193" mass="21030">MVHESQHPSPPLYNISPSRLLPPSSSSPSHGYFFLHLCISSDPSCFYQLPLGDYGSKGISLGVVGGQVSSSASTPFKLVVIFQFTQADFRLLVYFQLFHSIHNQTGEQGKNSKVAATSEGAGVVLHHKVGESHNNKTLSIIFNNFTRGRTFSEVVVEAKQAGYTQSDSLAKDIGAFKKTELPRLIKEKSGLKS</sequence>
<name>A0A498JAV9_MALDO</name>
<proteinExistence type="predicted"/>
<evidence type="ECO:0000313" key="1">
    <source>
        <dbReference type="EMBL" id="RXH92600.1"/>
    </source>
</evidence>